<dbReference type="STRING" id="1770058.A3840_18900"/>
<name>A0A178HJE6_9HYPH</name>
<protein>
    <submittedName>
        <fullName evidence="1">Uncharacterized protein</fullName>
    </submittedName>
</protein>
<gene>
    <name evidence="1" type="ORF">A3840_18900</name>
</gene>
<organism evidence="1 2">
    <name type="scientific">Devosia elaeis</name>
    <dbReference type="NCBI Taxonomy" id="1770058"/>
    <lineage>
        <taxon>Bacteria</taxon>
        <taxon>Pseudomonadati</taxon>
        <taxon>Pseudomonadota</taxon>
        <taxon>Alphaproteobacteria</taxon>
        <taxon>Hyphomicrobiales</taxon>
        <taxon>Devosiaceae</taxon>
        <taxon>Devosia</taxon>
    </lineage>
</organism>
<evidence type="ECO:0000313" key="1">
    <source>
        <dbReference type="EMBL" id="OAM72993.1"/>
    </source>
</evidence>
<dbReference type="OrthoDB" id="3649383at2"/>
<sequence length="586" mass="67463">MTDFAVRAIEIHSAYAWDFAHTKKTLDFMKANDLNTLILHKNDFLELVTFPAKYFGGTREPYGHFFEKYQDIYRALKKFTPTRKNAPLQKRSYFTRLLEEARRAGIEVFIENKELYFPDILLEFFPQLVKDGKTCPSDPFWLEFVQTKYTEFFDDFPGVAGIITSPASGESRATISYTRCTCERCKQTVPEVWYGDLLKAIHAPIAAAGKKLIIRDFVFDSKRHHEISSAVEQLPDDVGAALKNTPHDYFPTFPDNARIGKVGNREQWIEFDVWGQFTGWGISPAILIDDLKHRLAYARERGATGAMFRIDWEHLDGHSAFDTLNIVNIYAAAALSKDMSTPAADIYRRWLEAEHHFAPAAEAGLREDATRWVGDILDETWSVVKRTAYINDFVFSDSSHWPLSMEIAHWLAEETFSLEDWDASKVDPLGTSQANVQLLMDEKDEALRLVRSLRAEIEKGHAGLSGETVSMLQDWFLVFEKYVEAFRIVTYNIILSKYLTVESKDAGSAFYVRTEQMMAEMDDELWRFADHLEEFAAATSYHYRVYTLLDASRLRVLGDDLRLYRNAMQNSTDKRFARQPDSPMQT</sequence>
<dbReference type="InterPro" id="IPR017853">
    <property type="entry name" value="GH"/>
</dbReference>
<evidence type="ECO:0000313" key="2">
    <source>
        <dbReference type="Proteomes" id="UP000078389"/>
    </source>
</evidence>
<dbReference type="Gene3D" id="3.20.20.80">
    <property type="entry name" value="Glycosidases"/>
    <property type="match status" value="1"/>
</dbReference>
<reference evidence="1 2" key="1">
    <citation type="submission" date="2016-03" db="EMBL/GenBank/DDBJ databases">
        <title>Genome sequencing of Devosia sp. S37.</title>
        <authorList>
            <person name="Mohd Nor M."/>
        </authorList>
    </citation>
    <scope>NUCLEOTIDE SEQUENCE [LARGE SCALE GENOMIC DNA]</scope>
    <source>
        <strain evidence="1 2">S37</strain>
    </source>
</reference>
<keyword evidence="2" id="KW-1185">Reference proteome</keyword>
<comment type="caution">
    <text evidence="1">The sequence shown here is derived from an EMBL/GenBank/DDBJ whole genome shotgun (WGS) entry which is preliminary data.</text>
</comment>
<dbReference type="EMBL" id="LVVY01000151">
    <property type="protein sequence ID" value="OAM72993.1"/>
    <property type="molecule type" value="Genomic_DNA"/>
</dbReference>
<proteinExistence type="predicted"/>
<dbReference type="Proteomes" id="UP000078389">
    <property type="component" value="Unassembled WGS sequence"/>
</dbReference>
<dbReference type="RefSeq" id="WP_067460808.1">
    <property type="nucleotide sequence ID" value="NZ_LVVY01000151.1"/>
</dbReference>
<accession>A0A178HJE6</accession>
<dbReference type="SUPFAM" id="SSF51445">
    <property type="entry name" value="(Trans)glycosidases"/>
    <property type="match status" value="1"/>
</dbReference>
<dbReference type="AlphaFoldDB" id="A0A178HJE6"/>